<dbReference type="Pfam" id="PF02375">
    <property type="entry name" value="JmjN"/>
    <property type="match status" value="1"/>
</dbReference>
<evidence type="ECO:0000256" key="7">
    <source>
        <dbReference type="SAM" id="MobiDB-lite"/>
    </source>
</evidence>
<dbReference type="Pfam" id="PF02373">
    <property type="entry name" value="JmjC"/>
    <property type="match status" value="1"/>
</dbReference>
<feature type="region of interest" description="Disordered" evidence="7">
    <location>
        <begin position="537"/>
        <end position="587"/>
    </location>
</feature>
<dbReference type="SMART" id="SM00558">
    <property type="entry name" value="JmjC"/>
    <property type="match status" value="1"/>
</dbReference>
<dbReference type="EMBL" id="JAPUFD010000009">
    <property type="protein sequence ID" value="MDI1489263.1"/>
    <property type="molecule type" value="Genomic_DNA"/>
</dbReference>
<feature type="region of interest" description="Disordered" evidence="7">
    <location>
        <begin position="1118"/>
        <end position="1195"/>
    </location>
</feature>
<dbReference type="Gene3D" id="3.30.40.10">
    <property type="entry name" value="Zinc/RING finger domain, C3HC4 (zinc finger)"/>
    <property type="match status" value="1"/>
</dbReference>
<dbReference type="Pfam" id="PF23258">
    <property type="entry name" value="DUF7072"/>
    <property type="match status" value="1"/>
</dbReference>
<evidence type="ECO:0000256" key="4">
    <source>
        <dbReference type="ARBA" id="ARBA00022771"/>
    </source>
</evidence>
<dbReference type="PROSITE" id="PS51184">
    <property type="entry name" value="JMJC"/>
    <property type="match status" value="1"/>
</dbReference>
<evidence type="ECO:0000259" key="9">
    <source>
        <dbReference type="PROSITE" id="PS51184"/>
    </source>
</evidence>
<dbReference type="GO" id="GO:0000785">
    <property type="term" value="C:chromatin"/>
    <property type="evidence" value="ECO:0007669"/>
    <property type="project" value="TreeGrafter"/>
</dbReference>
<dbReference type="InterPro" id="IPR001965">
    <property type="entry name" value="Znf_PHD"/>
</dbReference>
<evidence type="ECO:0000256" key="1">
    <source>
        <dbReference type="ARBA" id="ARBA00009711"/>
    </source>
</evidence>
<evidence type="ECO:0000256" key="2">
    <source>
        <dbReference type="ARBA" id="ARBA00012900"/>
    </source>
</evidence>
<comment type="catalytic activity">
    <reaction evidence="6">
        <text>N(6),N(6),N(6)-trimethyl-L-lysyl(9)-[histone H3] + 2 2-oxoglutarate + 2 O2 = N(6)-methyl-L-lysyl(9)-[histone H3] + 2 formaldehyde + 2 succinate + 2 CO2</text>
        <dbReference type="Rhea" id="RHEA:60200"/>
        <dbReference type="Rhea" id="RHEA-COMP:15538"/>
        <dbReference type="Rhea" id="RHEA-COMP:15542"/>
        <dbReference type="ChEBI" id="CHEBI:15379"/>
        <dbReference type="ChEBI" id="CHEBI:16526"/>
        <dbReference type="ChEBI" id="CHEBI:16810"/>
        <dbReference type="ChEBI" id="CHEBI:16842"/>
        <dbReference type="ChEBI" id="CHEBI:30031"/>
        <dbReference type="ChEBI" id="CHEBI:61929"/>
        <dbReference type="ChEBI" id="CHEBI:61961"/>
        <dbReference type="EC" id="1.14.11.66"/>
    </reaction>
</comment>
<feature type="region of interest" description="Disordered" evidence="7">
    <location>
        <begin position="1547"/>
        <end position="1593"/>
    </location>
</feature>
<feature type="domain" description="JmjC" evidence="9">
    <location>
        <begin position="356"/>
        <end position="519"/>
    </location>
</feature>
<dbReference type="InterPro" id="IPR003349">
    <property type="entry name" value="JmjN"/>
</dbReference>
<dbReference type="PROSITE" id="PS51805">
    <property type="entry name" value="EPHD"/>
    <property type="match status" value="1"/>
</dbReference>
<dbReference type="SMART" id="SM00249">
    <property type="entry name" value="PHD"/>
    <property type="match status" value="1"/>
</dbReference>
<dbReference type="PROSITE" id="PS51183">
    <property type="entry name" value="JMJN"/>
    <property type="match status" value="1"/>
</dbReference>
<feature type="compositionally biased region" description="Low complexity" evidence="7">
    <location>
        <begin position="208"/>
        <end position="224"/>
    </location>
</feature>
<feature type="compositionally biased region" description="Polar residues" evidence="7">
    <location>
        <begin position="1360"/>
        <end position="1372"/>
    </location>
</feature>
<protein>
    <recommendedName>
        <fullName evidence="2">[histone H3]-trimethyl-L-lysine(9) demethylase</fullName>
        <ecNumber evidence="2">1.14.11.66</ecNumber>
    </recommendedName>
</protein>
<feature type="compositionally biased region" description="Basic residues" evidence="7">
    <location>
        <begin position="569"/>
        <end position="579"/>
    </location>
</feature>
<dbReference type="InterPro" id="IPR013083">
    <property type="entry name" value="Znf_RING/FYVE/PHD"/>
</dbReference>
<dbReference type="GO" id="GO:0005634">
    <property type="term" value="C:nucleus"/>
    <property type="evidence" value="ECO:0007669"/>
    <property type="project" value="TreeGrafter"/>
</dbReference>
<evidence type="ECO:0000259" key="8">
    <source>
        <dbReference type="PROSITE" id="PS51183"/>
    </source>
</evidence>
<evidence type="ECO:0000313" key="12">
    <source>
        <dbReference type="Proteomes" id="UP001161017"/>
    </source>
</evidence>
<keyword evidence="5" id="KW-0862">Zinc</keyword>
<feature type="compositionally biased region" description="Basic residues" evidence="7">
    <location>
        <begin position="225"/>
        <end position="235"/>
    </location>
</feature>
<dbReference type="GO" id="GO:0010468">
    <property type="term" value="P:regulation of gene expression"/>
    <property type="evidence" value="ECO:0007669"/>
    <property type="project" value="TreeGrafter"/>
</dbReference>
<feature type="domain" description="PHD-type" evidence="10">
    <location>
        <begin position="602"/>
        <end position="726"/>
    </location>
</feature>
<evidence type="ECO:0000259" key="10">
    <source>
        <dbReference type="PROSITE" id="PS51805"/>
    </source>
</evidence>
<dbReference type="PANTHER" id="PTHR10694">
    <property type="entry name" value="LYSINE-SPECIFIC DEMETHYLASE"/>
    <property type="match status" value="1"/>
</dbReference>
<feature type="domain" description="JmjN" evidence="8">
    <location>
        <begin position="85"/>
        <end position="126"/>
    </location>
</feature>
<dbReference type="Gene3D" id="2.60.120.650">
    <property type="entry name" value="Cupin"/>
    <property type="match status" value="2"/>
</dbReference>
<keyword evidence="12" id="KW-1185">Reference proteome</keyword>
<feature type="region of interest" description="Disordered" evidence="7">
    <location>
        <begin position="966"/>
        <end position="998"/>
    </location>
</feature>
<gene>
    <name evidence="11" type="ORF">OHK93_008541</name>
</gene>
<dbReference type="SMART" id="SM00545">
    <property type="entry name" value="JmjN"/>
    <property type="match status" value="1"/>
</dbReference>
<evidence type="ECO:0000256" key="3">
    <source>
        <dbReference type="ARBA" id="ARBA00022723"/>
    </source>
</evidence>
<evidence type="ECO:0000313" key="11">
    <source>
        <dbReference type="EMBL" id="MDI1489263.1"/>
    </source>
</evidence>
<name>A0AA43QQZ1_9LECA</name>
<accession>A0AA43QQZ1</accession>
<dbReference type="EC" id="1.14.11.66" evidence="2"/>
<dbReference type="CDD" id="cd15571">
    <property type="entry name" value="ePHD"/>
    <property type="match status" value="1"/>
</dbReference>
<feature type="compositionally biased region" description="Low complexity" evidence="7">
    <location>
        <begin position="1071"/>
        <end position="1082"/>
    </location>
</feature>
<feature type="compositionally biased region" description="Low complexity" evidence="7">
    <location>
        <begin position="1029"/>
        <end position="1043"/>
    </location>
</feature>
<feature type="compositionally biased region" description="Basic and acidic residues" evidence="7">
    <location>
        <begin position="12"/>
        <end position="26"/>
    </location>
</feature>
<dbReference type="SUPFAM" id="SSF51197">
    <property type="entry name" value="Clavaminate synthase-like"/>
    <property type="match status" value="1"/>
</dbReference>
<dbReference type="GO" id="GO:0140684">
    <property type="term" value="F:histone H3K9me2/H3K9me3 demethylase activity"/>
    <property type="evidence" value="ECO:0007669"/>
    <property type="project" value="UniProtKB-EC"/>
</dbReference>
<dbReference type="InterPro" id="IPR055500">
    <property type="entry name" value="DUF7072"/>
</dbReference>
<dbReference type="GO" id="GO:0051864">
    <property type="term" value="F:histone H3K36 demethylase activity"/>
    <property type="evidence" value="ECO:0007669"/>
    <property type="project" value="TreeGrafter"/>
</dbReference>
<reference evidence="11" key="1">
    <citation type="journal article" date="2023" name="Genome Biol. Evol.">
        <title>First Whole Genome Sequence and Flow Cytometry Genome Size Data for the Lichen-Forming Fungus Ramalina farinacea (Ascomycota).</title>
        <authorList>
            <person name="Llewellyn T."/>
            <person name="Mian S."/>
            <person name="Hill R."/>
            <person name="Leitch I.J."/>
            <person name="Gaya E."/>
        </authorList>
    </citation>
    <scope>NUCLEOTIDE SEQUENCE</scope>
    <source>
        <strain evidence="11">LIQ254RAFAR</strain>
    </source>
</reference>
<evidence type="ECO:0000256" key="6">
    <source>
        <dbReference type="ARBA" id="ARBA00049349"/>
    </source>
</evidence>
<comment type="similarity">
    <text evidence="1">Belongs to the JHDM3 histone demethylase family.</text>
</comment>
<keyword evidence="4" id="KW-0863">Zinc-finger</keyword>
<feature type="region of interest" description="Disordered" evidence="7">
    <location>
        <begin position="176"/>
        <end position="301"/>
    </location>
</feature>
<evidence type="ECO:0000256" key="5">
    <source>
        <dbReference type="ARBA" id="ARBA00022833"/>
    </source>
</evidence>
<feature type="compositionally biased region" description="Polar residues" evidence="7">
    <location>
        <begin position="1384"/>
        <end position="1456"/>
    </location>
</feature>
<comment type="caution">
    <text evidence="11">The sequence shown here is derived from an EMBL/GenBank/DDBJ whole genome shotgun (WGS) entry which is preliminary data.</text>
</comment>
<feature type="compositionally biased region" description="Polar residues" evidence="7">
    <location>
        <begin position="1053"/>
        <end position="1070"/>
    </location>
</feature>
<feature type="region of interest" description="Disordered" evidence="7">
    <location>
        <begin position="1352"/>
        <end position="1486"/>
    </location>
</feature>
<dbReference type="PANTHER" id="PTHR10694:SF7">
    <property type="entry name" value="[HISTONE H3]-TRIMETHYL-L-LYSINE(9) DEMETHYLASE"/>
    <property type="match status" value="1"/>
</dbReference>
<feature type="region of interest" description="Disordered" evidence="7">
    <location>
        <begin position="1"/>
        <end position="74"/>
    </location>
</feature>
<feature type="region of interest" description="Disordered" evidence="7">
    <location>
        <begin position="1027"/>
        <end position="1086"/>
    </location>
</feature>
<feature type="compositionally biased region" description="Low complexity" evidence="7">
    <location>
        <begin position="1457"/>
        <end position="1483"/>
    </location>
</feature>
<sequence length="1593" mass="177840">MAPQVLSPPSDGEPHIEVKKEDDHTKPALTPPTSEGTKGNNDDDTSSELSDLEPEEPPKYEEDGAPVVEEPEEVVPDHYYGDGKIPVFRPTMNQFRSFKHYIQKIDKYGMKSGIVKVIPPKEWRDGLPALDQQVKTIRVKNPITQEFHGTHGTYTQANMEKQRSYNLPQWKSLCEESNHQPPAKRGERRRNQEKPVQLRNTKPKKESTTASASPAPTESAAVPAGKKRGPGRPRVRPLPSHVHKAADGDTESDSAKKSSPKSAPKGRKAKKGKSQDDDEPPSRGRQPKSVGSRRLHNKTDQVDYVDEEAFKDFDYRVYNQDEWTTERVQELETAYWRSLNFNNPMYGADMPGSLFDDSTKEWNVAKLENLLDVLGQKVPGVNTAYLYLGMWKASFAWHLEDVDLYSINYIHFGAPKQWYSISQEDARRFESAMKSVWSSDAKNCDQFLRHKTYLISPQLLQSQYNIKVNRLVHNEGEFVITFPYGYHSGYNLGYNCAESVNFATDSWLDYGKVARKCNCEADSVWVDVREIERKLRGEPTPEYYEETEDDDDEEEEETSLPTPPGSVKGKPKRAYKRKRPANEKEPKVKVKKLKIKLKVPAFEPCILCPNDNKFEELLPTDTGQHAHRRCGLYTPETYISEEADGKCMVRDIVMIDKARLDLKCNYCRSRKGSVFQCSSKKCTKAYHATCAKAAGIQIDIGPTCVFGEDGTEYIDTGYDFRCRVHRSKRSKNADSWNLENSEFINSRAKKLVLGDAVQVQFYQGEIFAGNVIENRKEEQNLLLEVLPKGDRVEVEWKWLLFFDPANSQLPIPSEDAKPLPADMLRRSRTTAEDPAAKVDGAPKMGDPFYDLGGVHKWSEFESCRPFHNEHQEEVDLSKPEKLWFYLGRMSTDAKQHFTHDPAVRVHNPKSSFLEMEKQKVLLESMKAAGGQKSYSSYGAVNQHAINAARANKGALGPGYKAAAKGLGGLPGQPSSSSSLHDGKERPYSGKYAITDPVPPSRYTSKYGVIDKQALHNQRLFQSRGVLDASQSSQFSPSSSSSQSHRQNYYPYDRQNTAHKPQGSSSLHHSSTAQPATPVTATPRSPVDSDYYQYPWSKSFNSAALLKKIKFPSPSLFDASTSYQQRSSSSNQKQDHRPAPQQDSQKSQQSPQTQLRSPSSQQTTQTDRQSAPSQLSPPPDSQQLMARAKKSQKTAPGQIAPIANMISQPPASGALLNRSDYPGLPNDYVPPPGHTLGQFVNDLRTPLMPQAHSLATINVGRLLPATRGQREITVPLVKQFFAYIHDAEGKRPVHYISPYSFGSKNNFSALGHSWAKEKYGDISRLRNPTHEHPSHARSYLHQLPESGQAKLNAALKGKAPVSQSQQPPTTNRVATPAMSPFHHPSGSSFNQTAPSYNQQTGPQYNQQTAPHYGQQTGPYYSQQTTPHYSQQTGTHYSQPTGPHYSQQTGPQYNQQTGPYYSQQAGPYSQQSSGSYSQQPSMPSYLTHSGTYNQSTAIDYGNDIHANFSPYPLGNHGANAPFAGNALGLPQPFPSQYPGSASSFTLAPIQPPPTMHQSAEDWFSGLNGPAQGSPLQHPGSSGQEMLPQMPKGGQD</sequence>
<dbReference type="InterPro" id="IPR034732">
    <property type="entry name" value="EPHD"/>
</dbReference>
<dbReference type="Pfam" id="PF13832">
    <property type="entry name" value="zf-HC5HC2H_2"/>
    <property type="match status" value="1"/>
</dbReference>
<feature type="compositionally biased region" description="Acidic residues" evidence="7">
    <location>
        <begin position="42"/>
        <end position="55"/>
    </location>
</feature>
<dbReference type="InterPro" id="IPR003347">
    <property type="entry name" value="JmjC_dom"/>
</dbReference>
<feature type="compositionally biased region" description="Low complexity" evidence="7">
    <location>
        <begin position="1119"/>
        <end position="1131"/>
    </location>
</feature>
<dbReference type="Proteomes" id="UP001161017">
    <property type="component" value="Unassembled WGS sequence"/>
</dbReference>
<dbReference type="GO" id="GO:0008270">
    <property type="term" value="F:zinc ion binding"/>
    <property type="evidence" value="ECO:0007669"/>
    <property type="project" value="UniProtKB-KW"/>
</dbReference>
<feature type="compositionally biased region" description="Acidic residues" evidence="7">
    <location>
        <begin position="543"/>
        <end position="558"/>
    </location>
</feature>
<dbReference type="FunFam" id="2.60.120.650:FF:000024">
    <property type="entry name" value="Putative jumonji family transcription factor"/>
    <property type="match status" value="1"/>
</dbReference>
<keyword evidence="3" id="KW-0479">Metal-binding</keyword>
<organism evidence="11 12">
    <name type="scientific">Ramalina farinacea</name>
    <dbReference type="NCBI Taxonomy" id="258253"/>
    <lineage>
        <taxon>Eukaryota</taxon>
        <taxon>Fungi</taxon>
        <taxon>Dikarya</taxon>
        <taxon>Ascomycota</taxon>
        <taxon>Pezizomycotina</taxon>
        <taxon>Lecanoromycetes</taxon>
        <taxon>OSLEUM clade</taxon>
        <taxon>Lecanoromycetidae</taxon>
        <taxon>Lecanorales</taxon>
        <taxon>Lecanorineae</taxon>
        <taxon>Ramalinaceae</taxon>
        <taxon>Ramalina</taxon>
    </lineage>
</organism>
<proteinExistence type="inferred from homology"/>
<feature type="compositionally biased region" description="Low complexity" evidence="7">
    <location>
        <begin position="1138"/>
        <end position="1173"/>
    </location>
</feature>